<dbReference type="EC" id="3.2.1.58" evidence="9"/>
<dbReference type="InterPro" id="IPR001547">
    <property type="entry name" value="Glyco_hydro_5"/>
</dbReference>
<dbReference type="GO" id="GO:0071555">
    <property type="term" value="P:cell wall organization"/>
    <property type="evidence" value="ECO:0007669"/>
    <property type="project" value="UniProtKB-KW"/>
</dbReference>
<dbReference type="Pfam" id="PF00150">
    <property type="entry name" value="Cellulase"/>
    <property type="match status" value="1"/>
</dbReference>
<dbReference type="Gene3D" id="3.20.20.80">
    <property type="entry name" value="Glycosidases"/>
    <property type="match status" value="1"/>
</dbReference>
<feature type="compositionally biased region" description="Low complexity" evidence="10">
    <location>
        <begin position="595"/>
        <end position="612"/>
    </location>
</feature>
<feature type="domain" description="Glycoside hydrolase family 5" evidence="11">
    <location>
        <begin position="671"/>
        <end position="914"/>
    </location>
</feature>
<dbReference type="EMBL" id="JAACJN010000009">
    <property type="protein sequence ID" value="KAF5391674.1"/>
    <property type="molecule type" value="Genomic_DNA"/>
</dbReference>
<dbReference type="GO" id="GO:0004338">
    <property type="term" value="F:glucan exo-1,3-beta-glucosidase activity"/>
    <property type="evidence" value="ECO:0007669"/>
    <property type="project" value="UniProtKB-EC"/>
</dbReference>
<proteinExistence type="inferred from homology"/>
<evidence type="ECO:0000313" key="13">
    <source>
        <dbReference type="Proteomes" id="UP000518752"/>
    </source>
</evidence>
<dbReference type="InterPro" id="IPR017853">
    <property type="entry name" value="GH"/>
</dbReference>
<dbReference type="OrthoDB" id="62120at2759"/>
<gene>
    <name evidence="12" type="ORF">D9757_002359</name>
</gene>
<evidence type="ECO:0000256" key="6">
    <source>
        <dbReference type="ARBA" id="ARBA00023295"/>
    </source>
</evidence>
<dbReference type="Proteomes" id="UP000518752">
    <property type="component" value="Unassembled WGS sequence"/>
</dbReference>
<evidence type="ECO:0000256" key="5">
    <source>
        <dbReference type="ARBA" id="ARBA00022801"/>
    </source>
</evidence>
<keyword evidence="5" id="KW-0378">Hydrolase</keyword>
<accession>A0A8H5MF88</accession>
<keyword evidence="7" id="KW-0961">Cell wall biogenesis/degradation</keyword>
<evidence type="ECO:0000256" key="7">
    <source>
        <dbReference type="ARBA" id="ARBA00023316"/>
    </source>
</evidence>
<dbReference type="GO" id="GO:0009251">
    <property type="term" value="P:glucan catabolic process"/>
    <property type="evidence" value="ECO:0007669"/>
    <property type="project" value="TreeGrafter"/>
</dbReference>
<dbReference type="InterPro" id="IPR050386">
    <property type="entry name" value="Glycosyl_hydrolase_5"/>
</dbReference>
<keyword evidence="3" id="KW-0964">Secreted</keyword>
<dbReference type="PANTHER" id="PTHR31297">
    <property type="entry name" value="GLUCAN ENDO-1,6-BETA-GLUCOSIDASE B"/>
    <property type="match status" value="1"/>
</dbReference>
<dbReference type="GO" id="GO:0009986">
    <property type="term" value="C:cell surface"/>
    <property type="evidence" value="ECO:0007669"/>
    <property type="project" value="TreeGrafter"/>
</dbReference>
<dbReference type="GO" id="GO:0005576">
    <property type="term" value="C:extracellular region"/>
    <property type="evidence" value="ECO:0007669"/>
    <property type="project" value="UniProtKB-SubCell"/>
</dbReference>
<sequence length="992" mass="108304">MTNPLNSSHDELNRSYDRVSSTEDITEYNESDALVSRNGIGPGSLPTPEVDSQDSSQTIQFDNSTFSANLQILLYGTSTLGKVSFINEFMRKAIAGGQLDVTESATDRMKPAILDHTGNASLPRSDYNPDRPSLAIIFLPCAHAAILQHNAYLPVFIPSSEDSFEKEFEKAQEEWATYPIPAHRVVHLEGSSSSSSALFVAEDVEKLDPYHTHQAIRRTVKQEKPASWTSFLEQFNPVHAVTLFALLFIIAGFSVNSVLGVPPLKGIVVIPASPTVGKVNSSDSTALIVRTSSSISTVPAAIDRVPAVYSGGTVSTAEAGPSTAPPPKPESRNADLITDTFMTWAERMKVSKEIMVRPSTSVSARSSSIPSEPSIEPVASTSATATQESSTSALSLRFVDSISEIVLASVKALVEVVDHDMKDILLALDELMLSIHRSTKAVVEHSKNAAQIVREHFEYRNARAMGKAKELREKGKQMMVFAESTLWGVHMLKEKLTSSGYIKKAELIREKLRTRTKHAQRRAHKQKEGIKARRFTMDLRICGCMLFPLGLLLLSSAVLFPPSRAAAEQQCRLVLNDVASAPSMPTSVGLPFPNSSSPTGTATGTATASPTPSRTPFNYGTEIIRGVNLLNQDPQFSLEPWITPSIFENTNDDSIVDEYTLGLKTNFNDSLQMLQNHWDTWITEDDFAAMNAAGLNHVRDRIPLGYWSVPLPSSATNTSTSISPYIPGAWPYLLRALNWAAAYNIHVILDLHGAPGSQNGYDNSGQRTPTPQWALNPANVTRSIDTLVYIAEQIGGMIDVLELLNESAGFTSTQWADVTRSFFSDGYTAVRAAVGGGLKIMIGDAFLGVDGWEGFLTYPAQGVIMDNHEYQIFSIPELQRSFSGHLAFTCTTRSTISSFASSNIWTIIGEWSNSPTDCAMWLNGRGAGSRWDNSYNGGPANGSCNGLTGDSSTFSDDYKTFLRQYWEAQVEIGESAQGWIFWAWKVTSSPVS</sequence>
<organism evidence="12 13">
    <name type="scientific">Collybiopsis confluens</name>
    <dbReference type="NCBI Taxonomy" id="2823264"/>
    <lineage>
        <taxon>Eukaryota</taxon>
        <taxon>Fungi</taxon>
        <taxon>Dikarya</taxon>
        <taxon>Basidiomycota</taxon>
        <taxon>Agaricomycotina</taxon>
        <taxon>Agaricomycetes</taxon>
        <taxon>Agaricomycetidae</taxon>
        <taxon>Agaricales</taxon>
        <taxon>Marasmiineae</taxon>
        <taxon>Omphalotaceae</taxon>
        <taxon>Collybiopsis</taxon>
    </lineage>
</organism>
<keyword evidence="6" id="KW-0326">Glycosidase</keyword>
<evidence type="ECO:0000313" key="12">
    <source>
        <dbReference type="EMBL" id="KAF5391674.1"/>
    </source>
</evidence>
<evidence type="ECO:0000256" key="2">
    <source>
        <dbReference type="ARBA" id="ARBA00005641"/>
    </source>
</evidence>
<comment type="subcellular location">
    <subcellularLocation>
        <location evidence="1">Secreted</location>
    </subcellularLocation>
</comment>
<evidence type="ECO:0000256" key="4">
    <source>
        <dbReference type="ARBA" id="ARBA00022729"/>
    </source>
</evidence>
<feature type="region of interest" description="Disordered" evidence="10">
    <location>
        <begin position="1"/>
        <end position="55"/>
    </location>
</feature>
<evidence type="ECO:0000259" key="11">
    <source>
        <dbReference type="Pfam" id="PF00150"/>
    </source>
</evidence>
<evidence type="ECO:0000256" key="1">
    <source>
        <dbReference type="ARBA" id="ARBA00004613"/>
    </source>
</evidence>
<reference evidence="12 13" key="1">
    <citation type="journal article" date="2020" name="ISME J.">
        <title>Uncovering the hidden diversity of litter-decomposition mechanisms in mushroom-forming fungi.</title>
        <authorList>
            <person name="Floudas D."/>
            <person name="Bentzer J."/>
            <person name="Ahren D."/>
            <person name="Johansson T."/>
            <person name="Persson P."/>
            <person name="Tunlid A."/>
        </authorList>
    </citation>
    <scope>NUCLEOTIDE SEQUENCE [LARGE SCALE GENOMIC DNA]</scope>
    <source>
        <strain evidence="12 13">CBS 406.79</strain>
    </source>
</reference>
<dbReference type="PANTHER" id="PTHR31297:SF1">
    <property type="entry name" value="GLUCAN 1,3-BETA-GLUCOSIDASE I_II-RELATED"/>
    <property type="match status" value="1"/>
</dbReference>
<comment type="caution">
    <text evidence="12">The sequence shown here is derived from an EMBL/GenBank/DDBJ whole genome shotgun (WGS) entry which is preliminary data.</text>
</comment>
<evidence type="ECO:0000256" key="8">
    <source>
        <dbReference type="ARBA" id="ARBA00036824"/>
    </source>
</evidence>
<keyword evidence="13" id="KW-1185">Reference proteome</keyword>
<keyword evidence="4" id="KW-0732">Signal</keyword>
<feature type="region of interest" description="Disordered" evidence="10">
    <location>
        <begin position="313"/>
        <end position="333"/>
    </location>
</feature>
<evidence type="ECO:0000256" key="3">
    <source>
        <dbReference type="ARBA" id="ARBA00022525"/>
    </source>
</evidence>
<dbReference type="SUPFAM" id="SSF51445">
    <property type="entry name" value="(Trans)glycosidases"/>
    <property type="match status" value="1"/>
</dbReference>
<feature type="compositionally biased region" description="Basic and acidic residues" evidence="10">
    <location>
        <begin position="8"/>
        <end position="21"/>
    </location>
</feature>
<evidence type="ECO:0000256" key="10">
    <source>
        <dbReference type="SAM" id="MobiDB-lite"/>
    </source>
</evidence>
<comment type="catalytic activity">
    <reaction evidence="8">
        <text>Successive hydrolysis of beta-D-glucose units from the non-reducing ends of (1-&gt;3)-beta-D-glucans, releasing alpha-glucose.</text>
        <dbReference type="EC" id="3.2.1.58"/>
    </reaction>
</comment>
<feature type="region of interest" description="Disordered" evidence="10">
    <location>
        <begin position="586"/>
        <end position="617"/>
    </location>
</feature>
<protein>
    <recommendedName>
        <fullName evidence="9">glucan 1,3-beta-glucosidase</fullName>
        <ecNumber evidence="9">3.2.1.58</ecNumber>
    </recommendedName>
</protein>
<feature type="region of interest" description="Disordered" evidence="10">
    <location>
        <begin position="361"/>
        <end position="386"/>
    </location>
</feature>
<comment type="similarity">
    <text evidence="2">Belongs to the glycosyl hydrolase 5 (cellulase A) family.</text>
</comment>
<name>A0A8H5MF88_9AGAR</name>
<dbReference type="AlphaFoldDB" id="A0A8H5MF88"/>
<evidence type="ECO:0000256" key="9">
    <source>
        <dbReference type="ARBA" id="ARBA00038929"/>
    </source>
</evidence>